<dbReference type="InterPro" id="IPR005288">
    <property type="entry name" value="NadB"/>
</dbReference>
<evidence type="ECO:0000256" key="4">
    <source>
        <dbReference type="ARBA" id="ARBA00012173"/>
    </source>
</evidence>
<dbReference type="PANTHER" id="PTHR42716">
    <property type="entry name" value="L-ASPARTATE OXIDASE"/>
    <property type="match status" value="1"/>
</dbReference>
<evidence type="ECO:0000256" key="2">
    <source>
        <dbReference type="ARBA" id="ARBA00004950"/>
    </source>
</evidence>
<evidence type="ECO:0000259" key="9">
    <source>
        <dbReference type="Pfam" id="PF00890"/>
    </source>
</evidence>
<dbReference type="Pfam" id="PF02910">
    <property type="entry name" value="Succ_DH_flav_C"/>
    <property type="match status" value="1"/>
</dbReference>
<evidence type="ECO:0000256" key="7">
    <source>
        <dbReference type="ARBA" id="ARBA00022827"/>
    </source>
</evidence>
<dbReference type="InterPro" id="IPR015939">
    <property type="entry name" value="Fum_Rdtase/Succ_DH_flav-like_C"/>
</dbReference>
<evidence type="ECO:0000256" key="1">
    <source>
        <dbReference type="ARBA" id="ARBA00001974"/>
    </source>
</evidence>
<evidence type="ECO:0000256" key="6">
    <source>
        <dbReference type="ARBA" id="ARBA00022642"/>
    </source>
</evidence>
<reference evidence="11" key="1">
    <citation type="submission" date="2018-07" db="EMBL/GenBank/DDBJ databases">
        <authorList>
            <person name="Quirk P.G."/>
            <person name="Krulwich T.A."/>
        </authorList>
    </citation>
    <scope>NUCLEOTIDE SEQUENCE</scope>
</reference>
<dbReference type="SUPFAM" id="SSF46977">
    <property type="entry name" value="Succinate dehydrogenase/fumarate reductase flavoprotein C-terminal domain"/>
    <property type="match status" value="1"/>
</dbReference>
<dbReference type="Pfam" id="PF00890">
    <property type="entry name" value="FAD_binding_2"/>
    <property type="match status" value="1"/>
</dbReference>
<dbReference type="NCBIfam" id="NF005701">
    <property type="entry name" value="PRK07512.1"/>
    <property type="match status" value="1"/>
</dbReference>
<keyword evidence="6" id="KW-0662">Pyridine nucleotide biosynthesis</keyword>
<comment type="similarity">
    <text evidence="3">Belongs to the FAD-dependent oxidoreductase 2 family. NadB subfamily.</text>
</comment>
<gene>
    <name evidence="11" type="primary">nadB</name>
    <name evidence="11" type="ORF">DF3PB_3650002</name>
</gene>
<dbReference type="SUPFAM" id="SSF51905">
    <property type="entry name" value="FAD/NAD(P)-binding domain"/>
    <property type="match status" value="1"/>
</dbReference>
<dbReference type="InterPro" id="IPR037099">
    <property type="entry name" value="Fum_R/Succ_DH_flav-like_C_sf"/>
</dbReference>
<evidence type="ECO:0000256" key="3">
    <source>
        <dbReference type="ARBA" id="ARBA00008562"/>
    </source>
</evidence>
<proteinExistence type="inferred from homology"/>
<comment type="pathway">
    <text evidence="2">Cofactor biosynthesis; NAD(+) biosynthesis; iminoaspartate from L-aspartate (oxidase route): step 1/1.</text>
</comment>
<dbReference type="PIRSF" id="PIRSF000171">
    <property type="entry name" value="SDHA_APRA_LASPO"/>
    <property type="match status" value="1"/>
</dbReference>
<dbReference type="Gene3D" id="1.20.58.100">
    <property type="entry name" value="Fumarate reductase/succinate dehydrogenase flavoprotein-like, C-terminal domain"/>
    <property type="match status" value="1"/>
</dbReference>
<dbReference type="Gene3D" id="3.90.700.10">
    <property type="entry name" value="Succinate dehydrogenase/fumarate reductase flavoprotein, catalytic domain"/>
    <property type="match status" value="1"/>
</dbReference>
<evidence type="ECO:0000313" key="11">
    <source>
        <dbReference type="EMBL" id="SUS07030.1"/>
    </source>
</evidence>
<comment type="cofactor">
    <cofactor evidence="1">
        <name>FAD</name>
        <dbReference type="ChEBI" id="CHEBI:57692"/>
    </cofactor>
</comment>
<dbReference type="InterPro" id="IPR036188">
    <property type="entry name" value="FAD/NAD-bd_sf"/>
</dbReference>
<dbReference type="PANTHER" id="PTHR42716:SF2">
    <property type="entry name" value="L-ASPARTATE OXIDASE, CHLOROPLASTIC"/>
    <property type="match status" value="1"/>
</dbReference>
<dbReference type="AlphaFoldDB" id="A0A380TF12"/>
<dbReference type="SUPFAM" id="SSF56425">
    <property type="entry name" value="Succinate dehydrogenase/fumarate reductase flavoprotein, catalytic domain"/>
    <property type="match status" value="1"/>
</dbReference>
<evidence type="ECO:0000256" key="5">
    <source>
        <dbReference type="ARBA" id="ARBA00022630"/>
    </source>
</evidence>
<feature type="domain" description="Fumarate reductase/succinate dehydrogenase flavoprotein-like C-terminal" evidence="10">
    <location>
        <begin position="433"/>
        <end position="546"/>
    </location>
</feature>
<dbReference type="UniPathway" id="UPA00253">
    <property type="reaction ID" value="UER00326"/>
</dbReference>
<dbReference type="FunFam" id="3.90.700.10:FF:000002">
    <property type="entry name" value="L-aspartate oxidase"/>
    <property type="match status" value="1"/>
</dbReference>
<organism evidence="11">
    <name type="scientific">metagenome</name>
    <dbReference type="NCBI Taxonomy" id="256318"/>
    <lineage>
        <taxon>unclassified sequences</taxon>
        <taxon>metagenomes</taxon>
    </lineage>
</organism>
<protein>
    <recommendedName>
        <fullName evidence="4">L-aspartate oxidase</fullName>
        <ecNumber evidence="4">1.4.3.16</ecNumber>
    </recommendedName>
</protein>
<dbReference type="GO" id="GO:0034628">
    <property type="term" value="P:'de novo' NAD+ biosynthetic process from L-aspartate"/>
    <property type="evidence" value="ECO:0007669"/>
    <property type="project" value="TreeGrafter"/>
</dbReference>
<sequence>MATEETACEHWRTNVVIIGSGVAGLACALALAPTPVIVMTKTASPVSGSTALAQGGIAAAMGRDDTPEQHARDTVDAGAGLVDEERALVLAREGTEAVRRLIAAGMRFDRKPDGMLSLGREAAHGKARIVHAGGDTTGRNLSETLVEMARAPPSIRLVSDAFVLDLIAQRGRIGGVVAVHKSFGRIQVHANAVVLASGGVGGLWLESTTPLEATGDGLALAARAGARMADLEFMQFHPTALVPRQAQRGDRLALLTEALRGAGAVLLDAAGRRFMPSEHPLAELAPRDVVARAIAKRRATGEPVFLDLRPALASRGAAAFPQALRLCRQAGYEPTREPVPITPATHYHMGGVATDGDGHTTLEGLWACGEVACTGVHGANRLASNSLLEGLVFGARVAASIRSGEGSFASAVESPRALLPTAPLPLEALDRMRRRLRDIMTLYAGLLRNGKGLARAAAELAALEAELQRLASAGTADSAGTIGTAGPTNDYPAIVAWGELRSMLLSARLVVHAAERRTESRGAHFRSDYPQTDAGWQHRQVISMTELDHRLPASIPPLRATNAG</sequence>
<dbReference type="NCBIfam" id="TIGR00551">
    <property type="entry name" value="nadB"/>
    <property type="match status" value="1"/>
</dbReference>
<dbReference type="EMBL" id="UIDG01000296">
    <property type="protein sequence ID" value="SUS07030.1"/>
    <property type="molecule type" value="Genomic_DNA"/>
</dbReference>
<dbReference type="EC" id="1.4.3.16" evidence="4"/>
<dbReference type="InterPro" id="IPR027477">
    <property type="entry name" value="Succ_DH/fumarate_Rdtase_cat_sf"/>
</dbReference>
<accession>A0A380TF12</accession>
<evidence type="ECO:0000259" key="10">
    <source>
        <dbReference type="Pfam" id="PF02910"/>
    </source>
</evidence>
<keyword evidence="5" id="KW-0285">Flavoprotein</keyword>
<dbReference type="InterPro" id="IPR003953">
    <property type="entry name" value="FAD-dep_OxRdtase_2_FAD-bd"/>
</dbReference>
<keyword evidence="8 11" id="KW-0560">Oxidoreductase</keyword>
<dbReference type="GO" id="GO:0008734">
    <property type="term" value="F:L-aspartate oxidase activity"/>
    <property type="evidence" value="ECO:0007669"/>
    <property type="project" value="UniProtKB-EC"/>
</dbReference>
<keyword evidence="7" id="KW-0274">FAD</keyword>
<name>A0A380TF12_9ZZZZ</name>
<dbReference type="Gene3D" id="3.50.50.60">
    <property type="entry name" value="FAD/NAD(P)-binding domain"/>
    <property type="match status" value="1"/>
</dbReference>
<feature type="domain" description="FAD-dependent oxidoreductase 2 FAD-binding" evidence="9">
    <location>
        <begin position="15"/>
        <end position="387"/>
    </location>
</feature>
<dbReference type="PRINTS" id="PR00368">
    <property type="entry name" value="FADPNR"/>
</dbReference>
<evidence type="ECO:0000256" key="8">
    <source>
        <dbReference type="ARBA" id="ARBA00023002"/>
    </source>
</evidence>